<proteinExistence type="predicted"/>
<name>A0A1H0K0E6_9BACT</name>
<reference evidence="1 2" key="1">
    <citation type="submission" date="2016-10" db="EMBL/GenBank/DDBJ databases">
        <authorList>
            <person name="de Groot N.N."/>
        </authorList>
    </citation>
    <scope>NUCLEOTIDE SEQUENCE [LARGE SCALE GENOMIC DNA]</scope>
    <source>
        <strain evidence="1 2">DSM 12130</strain>
    </source>
</reference>
<accession>A0A1H0K0E6</accession>
<sequence>MVTTKGAQFLDCFGLATGPGRLIVALVGAGGKTSLMLRLAAEGKALGKKVLVTTTTRIFVPPPSCYDEIDLEGTLFGGSPRAGAGVFVAGVLDPQLVGQDKIKGCDLQLLARRVSQFDLVLIEADGSAKRALKGWRKTEPVVPQFATHTVGVVDIQSVGQPVSDQLVHRLQIFTELTGAAEGDLVSVHHLKKMIESDQGLFGKARGEEILYINKVESQQDRENGERLAAIAGGRNVVCGSLHENFCAVIR</sequence>
<evidence type="ECO:0000313" key="1">
    <source>
        <dbReference type="EMBL" id="SDO49426.1"/>
    </source>
</evidence>
<protein>
    <submittedName>
        <fullName evidence="1">Probable selenium-dependent hydroxylase accessory protein YqeC</fullName>
    </submittedName>
</protein>
<organism evidence="1 2">
    <name type="scientific">Desulforhopalus singaporensis</name>
    <dbReference type="NCBI Taxonomy" id="91360"/>
    <lineage>
        <taxon>Bacteria</taxon>
        <taxon>Pseudomonadati</taxon>
        <taxon>Thermodesulfobacteriota</taxon>
        <taxon>Desulfobulbia</taxon>
        <taxon>Desulfobulbales</taxon>
        <taxon>Desulfocapsaceae</taxon>
        <taxon>Desulforhopalus</taxon>
    </lineage>
</organism>
<dbReference type="InterPro" id="IPR017587">
    <property type="entry name" value="YqeC"/>
</dbReference>
<dbReference type="AlphaFoldDB" id="A0A1H0K0E6"/>
<dbReference type="Pfam" id="PF19842">
    <property type="entry name" value="YqeC"/>
    <property type="match status" value="1"/>
</dbReference>
<dbReference type="NCBIfam" id="TIGR03172">
    <property type="entry name" value="selenium cofactor biosynthesis protein YqeC"/>
    <property type="match status" value="1"/>
</dbReference>
<dbReference type="STRING" id="91360.SAMN05660330_00395"/>
<evidence type="ECO:0000313" key="2">
    <source>
        <dbReference type="Proteomes" id="UP000199073"/>
    </source>
</evidence>
<gene>
    <name evidence="1" type="ORF">SAMN05660330_00395</name>
</gene>
<dbReference type="EMBL" id="FNJI01000002">
    <property type="protein sequence ID" value="SDO49426.1"/>
    <property type="molecule type" value="Genomic_DNA"/>
</dbReference>
<keyword evidence="2" id="KW-1185">Reference proteome</keyword>
<dbReference type="Proteomes" id="UP000199073">
    <property type="component" value="Unassembled WGS sequence"/>
</dbReference>